<gene>
    <name evidence="3" type="ORF">RSE6_05812</name>
</gene>
<dbReference type="InterPro" id="IPR013862">
    <property type="entry name" value="Kei1"/>
</dbReference>
<keyword evidence="2" id="KW-1133">Transmembrane helix</keyword>
<feature type="region of interest" description="Disordered" evidence="1">
    <location>
        <begin position="292"/>
        <end position="328"/>
    </location>
</feature>
<keyword evidence="2" id="KW-0812">Transmembrane</keyword>
<dbReference type="GO" id="GO:0070917">
    <property type="term" value="F:inositol phosphoceramide synthase regulator activity"/>
    <property type="evidence" value="ECO:0007669"/>
    <property type="project" value="InterPro"/>
</dbReference>
<feature type="transmembrane region" description="Helical" evidence="2">
    <location>
        <begin position="21"/>
        <end position="48"/>
    </location>
</feature>
<feature type="transmembrane region" description="Helical" evidence="2">
    <location>
        <begin position="197"/>
        <end position="218"/>
    </location>
</feature>
<dbReference type="GO" id="GO:0006673">
    <property type="term" value="P:inositol phosphoceramide metabolic process"/>
    <property type="evidence" value="ECO:0007669"/>
    <property type="project" value="InterPro"/>
</dbReference>
<name>A0A1E1M8R8_RHYSE</name>
<evidence type="ECO:0008006" key="5">
    <source>
        <dbReference type="Google" id="ProtNLM"/>
    </source>
</evidence>
<feature type="transmembrane region" description="Helical" evidence="2">
    <location>
        <begin position="60"/>
        <end position="78"/>
    </location>
</feature>
<organism evidence="3 4">
    <name type="scientific">Rhynchosporium secalis</name>
    <name type="common">Barley scald fungus</name>
    <dbReference type="NCBI Taxonomy" id="38038"/>
    <lineage>
        <taxon>Eukaryota</taxon>
        <taxon>Fungi</taxon>
        <taxon>Dikarya</taxon>
        <taxon>Ascomycota</taxon>
        <taxon>Pezizomycotina</taxon>
        <taxon>Leotiomycetes</taxon>
        <taxon>Helotiales</taxon>
        <taxon>Ploettnerulaceae</taxon>
        <taxon>Rhynchosporium</taxon>
    </lineage>
</organism>
<evidence type="ECO:0000256" key="2">
    <source>
        <dbReference type="SAM" id="Phobius"/>
    </source>
</evidence>
<dbReference type="PANTHER" id="PTHR28077">
    <property type="entry name" value="INOSITOL PHOSPHORYLCERAMIDE SYNTHASE REGULATORY SUBUNIT KEI1"/>
    <property type="match status" value="1"/>
</dbReference>
<proteinExistence type="predicted"/>
<dbReference type="EMBL" id="FJVC01000214">
    <property type="protein sequence ID" value="CZT45496.1"/>
    <property type="molecule type" value="Genomic_DNA"/>
</dbReference>
<reference evidence="4" key="1">
    <citation type="submission" date="2016-03" db="EMBL/GenBank/DDBJ databases">
        <authorList>
            <person name="Guldener U."/>
        </authorList>
    </citation>
    <scope>NUCLEOTIDE SEQUENCE [LARGE SCALE GENOMIC DNA]</scope>
</reference>
<accession>A0A1E1M8R8</accession>
<dbReference type="GO" id="GO:0000139">
    <property type="term" value="C:Golgi membrane"/>
    <property type="evidence" value="ECO:0007669"/>
    <property type="project" value="TreeGrafter"/>
</dbReference>
<dbReference type="PANTHER" id="PTHR28077:SF1">
    <property type="entry name" value="INOSITOL PHOSPHORYLCERAMIDE SYNTHASE REGULATORY SUBUNIT KEI1"/>
    <property type="match status" value="1"/>
</dbReference>
<evidence type="ECO:0000256" key="1">
    <source>
        <dbReference type="SAM" id="MobiDB-lite"/>
    </source>
</evidence>
<dbReference type="GO" id="GO:0070916">
    <property type="term" value="C:inositol phosphoceramide synthase complex"/>
    <property type="evidence" value="ECO:0007669"/>
    <property type="project" value="TreeGrafter"/>
</dbReference>
<keyword evidence="2" id="KW-0472">Membrane</keyword>
<dbReference type="Pfam" id="PF08552">
    <property type="entry name" value="Kei1"/>
    <property type="match status" value="1"/>
</dbReference>
<dbReference type="AlphaFoldDB" id="A0A1E1M8R8"/>
<keyword evidence="4" id="KW-1185">Reference proteome</keyword>
<feature type="transmembrane region" description="Helical" evidence="2">
    <location>
        <begin position="90"/>
        <end position="114"/>
    </location>
</feature>
<dbReference type="Proteomes" id="UP000177625">
    <property type="component" value="Unassembled WGS sequence"/>
</dbReference>
<evidence type="ECO:0000313" key="4">
    <source>
        <dbReference type="Proteomes" id="UP000177625"/>
    </source>
</evidence>
<evidence type="ECO:0000313" key="3">
    <source>
        <dbReference type="EMBL" id="CZT45496.1"/>
    </source>
</evidence>
<protein>
    <recommendedName>
        <fullName evidence="5">DUF1753-domain-containing protein</fullName>
    </recommendedName>
</protein>
<sequence>MGILSRYLRIPRPRTFLYLMSLRTGVEMVSLSVIFNKLTGFFGLLAILTGVSLSPLQLSMYIYSVAALALIAFLMPHIRKQSSFECLALAWFYLFDTVINTAFTSAFAITWFLAVSADNANQSIPIGAPGGSTVGDTAGFTSPKYNVSQVGVSTKAGEGITGGQEAVAYGVTSAAAVTATNPSLAHGVGIEESLPSIIVVTLLTMVRVYFIFVTMAYARQVLRQHMYTTSSAKLHLHMDGASEGRSDNPFTAGSPTGAGWRGKLGRIMVMIGENYWLGGQADDEWVKGLDGRFKTSKSSVGPPGTLERERRARSGTGPPLPKLQVGKS</sequence>